<dbReference type="InterPro" id="IPR055596">
    <property type="entry name" value="DUF7172"/>
</dbReference>
<proteinExistence type="predicted"/>
<gene>
    <name evidence="2" type="ORF">INP59_14275</name>
</gene>
<name>A0A7M2XTN4_9NOCA</name>
<evidence type="ECO:0000313" key="3">
    <source>
        <dbReference type="Proteomes" id="UP000593818"/>
    </source>
</evidence>
<dbReference type="Pfam" id="PF23787">
    <property type="entry name" value="DUF7172"/>
    <property type="match status" value="1"/>
</dbReference>
<dbReference type="AlphaFoldDB" id="A0A7M2XTN4"/>
<dbReference type="EMBL" id="CP063450">
    <property type="protein sequence ID" value="QOW01235.1"/>
    <property type="molecule type" value="Genomic_DNA"/>
</dbReference>
<organism evidence="2 3">
    <name type="scientific">Rhodococcus pyridinivorans</name>
    <dbReference type="NCBI Taxonomy" id="103816"/>
    <lineage>
        <taxon>Bacteria</taxon>
        <taxon>Bacillati</taxon>
        <taxon>Actinomycetota</taxon>
        <taxon>Actinomycetes</taxon>
        <taxon>Mycobacteriales</taxon>
        <taxon>Nocardiaceae</taxon>
        <taxon>Rhodococcus</taxon>
    </lineage>
</organism>
<evidence type="ECO:0000259" key="1">
    <source>
        <dbReference type="Pfam" id="PF23787"/>
    </source>
</evidence>
<evidence type="ECO:0000313" key="2">
    <source>
        <dbReference type="EMBL" id="QOW01235.1"/>
    </source>
</evidence>
<keyword evidence="3" id="KW-1185">Reference proteome</keyword>
<reference evidence="2 3" key="1">
    <citation type="submission" date="2020-10" db="EMBL/GenBank/DDBJ databases">
        <title>Whole genome sequence of oil-degrading bacteria Rhodococcus pyridinivorans strain 5Ap.</title>
        <authorList>
            <person name="Akhremchuk A.E."/>
            <person name="Valentovich L.N."/>
            <person name="Charniauskaya M.I."/>
            <person name="Bukliarevich H.A."/>
            <person name="Titok M.A."/>
        </authorList>
    </citation>
    <scope>NUCLEOTIDE SEQUENCE [LARGE SCALE GENOMIC DNA]</scope>
    <source>
        <strain evidence="2 3">5Ap</strain>
    </source>
</reference>
<accession>A0A7M2XTN4</accession>
<feature type="domain" description="DUF7172" evidence="1">
    <location>
        <begin position="22"/>
        <end position="185"/>
    </location>
</feature>
<sequence length="213" mass="23305">MGCAVGEREPVMTHPCVDPDDFEMVDGTHLRPRDHMQWRHVAVNYANATVQSFPPNDGTAKDVALHTVQAQWTNTTPRPQYAYALLTRAGGRMAFQSQSSAFIQISGGQSSGVSPADPSALTVISKFGIGYTRGATAAGDAYYGVIETRMGDRTMILGDRVLLAPGETVKYRAALRFISNYWEYRPIHQGTTELEAEIDSGESQIDIFAYPAI</sequence>
<dbReference type="Proteomes" id="UP000593818">
    <property type="component" value="Chromosome"/>
</dbReference>
<protein>
    <recommendedName>
        <fullName evidence="1">DUF7172 domain-containing protein</fullName>
    </recommendedName>
</protein>